<dbReference type="GO" id="GO:0016987">
    <property type="term" value="F:sigma factor activity"/>
    <property type="evidence" value="ECO:0007669"/>
    <property type="project" value="UniProtKB-KW"/>
</dbReference>
<keyword evidence="4" id="KW-0804">Transcription</keyword>
<evidence type="ECO:0000256" key="2">
    <source>
        <dbReference type="ARBA" id="ARBA00023015"/>
    </source>
</evidence>
<keyword evidence="3" id="KW-0731">Sigma factor</keyword>
<feature type="domain" description="RNA polymerase sigma-70 region 2" evidence="5">
    <location>
        <begin position="26"/>
        <end position="94"/>
    </location>
</feature>
<evidence type="ECO:0000256" key="4">
    <source>
        <dbReference type="ARBA" id="ARBA00023163"/>
    </source>
</evidence>
<evidence type="ECO:0000259" key="5">
    <source>
        <dbReference type="Pfam" id="PF04542"/>
    </source>
</evidence>
<dbReference type="InterPro" id="IPR039425">
    <property type="entry name" value="RNA_pol_sigma-70-like"/>
</dbReference>
<accession>E5X2A9</accession>
<dbReference type="HOGENOM" id="CLU_047691_3_2_10"/>
<organism evidence="7 8">
    <name type="scientific">Bacteroides eggerthii 1_2_48FAA</name>
    <dbReference type="NCBI Taxonomy" id="665953"/>
    <lineage>
        <taxon>Bacteria</taxon>
        <taxon>Pseudomonadati</taxon>
        <taxon>Bacteroidota</taxon>
        <taxon>Bacteroidia</taxon>
        <taxon>Bacteroidales</taxon>
        <taxon>Bacteroidaceae</taxon>
        <taxon>Bacteroides</taxon>
    </lineage>
</organism>
<sequence>MLEERMEEQVLAERCRQGDNLARKELYERYAGRMLGVCLRYAGDRETAQDLMHDGFLKLFDSFDKFTWRGEGSLRAWMERVMVNTVLQYLRKNDVMSQSAALDDVPEAYEEPDAAAVDTIPQKVLMQFISELPAGYRTVFNLFIFEDKSHKEIARLLGINEKSSASQLVRAKAALAAKVKEWMKKNA</sequence>
<comment type="similarity">
    <text evidence="1">Belongs to the sigma-70 factor family. ECF subfamily.</text>
</comment>
<dbReference type="NCBIfam" id="TIGR02937">
    <property type="entry name" value="sigma70-ECF"/>
    <property type="match status" value="1"/>
</dbReference>
<feature type="domain" description="RNA polymerase sigma factor 70 region 4 type 2" evidence="6">
    <location>
        <begin position="125"/>
        <end position="175"/>
    </location>
</feature>
<proteinExistence type="inferred from homology"/>
<name>E5X2A9_9BACE</name>
<dbReference type="SUPFAM" id="SSF88946">
    <property type="entry name" value="Sigma2 domain of RNA polymerase sigma factors"/>
    <property type="match status" value="1"/>
</dbReference>
<dbReference type="EMBL" id="ACWG01000039">
    <property type="protein sequence ID" value="EFV28646.1"/>
    <property type="molecule type" value="Genomic_DNA"/>
</dbReference>
<evidence type="ECO:0000256" key="3">
    <source>
        <dbReference type="ARBA" id="ARBA00023082"/>
    </source>
</evidence>
<dbReference type="Gene3D" id="1.10.1740.10">
    <property type="match status" value="1"/>
</dbReference>
<dbReference type="InterPro" id="IPR013325">
    <property type="entry name" value="RNA_pol_sigma_r2"/>
</dbReference>
<evidence type="ECO:0000256" key="1">
    <source>
        <dbReference type="ARBA" id="ARBA00010641"/>
    </source>
</evidence>
<dbReference type="InterPro" id="IPR014284">
    <property type="entry name" value="RNA_pol_sigma-70_dom"/>
</dbReference>
<dbReference type="InterPro" id="IPR036388">
    <property type="entry name" value="WH-like_DNA-bd_sf"/>
</dbReference>
<evidence type="ECO:0000259" key="6">
    <source>
        <dbReference type="Pfam" id="PF08281"/>
    </source>
</evidence>
<evidence type="ECO:0000313" key="7">
    <source>
        <dbReference type="EMBL" id="EFV28646.1"/>
    </source>
</evidence>
<dbReference type="InterPro" id="IPR007627">
    <property type="entry name" value="RNA_pol_sigma70_r2"/>
</dbReference>
<dbReference type="InterPro" id="IPR013324">
    <property type="entry name" value="RNA_pol_sigma_r3/r4-like"/>
</dbReference>
<dbReference type="PANTHER" id="PTHR43133:SF46">
    <property type="entry name" value="RNA POLYMERASE SIGMA-70 FACTOR ECF SUBFAMILY"/>
    <property type="match status" value="1"/>
</dbReference>
<reference evidence="7 8" key="1">
    <citation type="submission" date="2010-10" db="EMBL/GenBank/DDBJ databases">
        <title>The Genome Sequence of Bacteroides eggerthii strain 1_2_48FAA.</title>
        <authorList>
            <consortium name="The Broad Institute Genome Sequencing Platform"/>
            <person name="Ward D."/>
            <person name="Earl A."/>
            <person name="Feldgarden M."/>
            <person name="Young S.K."/>
            <person name="Gargeya S."/>
            <person name="Zeng Q."/>
            <person name="Alvarado L."/>
            <person name="Berlin A."/>
            <person name="Bochicchio J."/>
            <person name="Chapman S.B."/>
            <person name="Chen Z."/>
            <person name="Freedman E."/>
            <person name="Gellesch M."/>
            <person name="Goldberg J."/>
            <person name="Griggs A."/>
            <person name="Gujja S."/>
            <person name="Heilman E."/>
            <person name="Heiman D."/>
            <person name="Howarth C."/>
            <person name="Mehta T."/>
            <person name="Neiman D."/>
            <person name="Pearson M."/>
            <person name="Roberts A."/>
            <person name="Saif S."/>
            <person name="Shea T."/>
            <person name="Shenoy N."/>
            <person name="Sisk P."/>
            <person name="Stolte C."/>
            <person name="Sykes S."/>
            <person name="White J."/>
            <person name="Yandava C."/>
            <person name="Allen-Vercoe E."/>
            <person name="Ambrose C."/>
            <person name="Strauss J."/>
            <person name="Daigneault M."/>
            <person name="Haas B."/>
            <person name="Nusbaum C."/>
            <person name="Birren B."/>
        </authorList>
    </citation>
    <scope>NUCLEOTIDE SEQUENCE [LARGE SCALE GENOMIC DNA]</scope>
    <source>
        <strain evidence="7 8">1_2_48FAA</strain>
    </source>
</reference>
<keyword evidence="2" id="KW-0805">Transcription regulation</keyword>
<dbReference type="AlphaFoldDB" id="E5X2A9"/>
<dbReference type="Gene3D" id="1.10.10.10">
    <property type="entry name" value="Winged helix-like DNA-binding domain superfamily/Winged helix DNA-binding domain"/>
    <property type="match status" value="1"/>
</dbReference>
<dbReference type="InterPro" id="IPR013249">
    <property type="entry name" value="RNA_pol_sigma70_r4_t2"/>
</dbReference>
<dbReference type="GO" id="GO:0006352">
    <property type="term" value="P:DNA-templated transcription initiation"/>
    <property type="evidence" value="ECO:0007669"/>
    <property type="project" value="InterPro"/>
</dbReference>
<dbReference type="GO" id="GO:0003677">
    <property type="term" value="F:DNA binding"/>
    <property type="evidence" value="ECO:0007669"/>
    <property type="project" value="InterPro"/>
</dbReference>
<dbReference type="Proteomes" id="UP000003246">
    <property type="component" value="Unassembled WGS sequence"/>
</dbReference>
<dbReference type="SUPFAM" id="SSF88659">
    <property type="entry name" value="Sigma3 and sigma4 domains of RNA polymerase sigma factors"/>
    <property type="match status" value="1"/>
</dbReference>
<gene>
    <name evidence="7" type="ORF">HMPREF1016_02987</name>
</gene>
<evidence type="ECO:0000313" key="8">
    <source>
        <dbReference type="Proteomes" id="UP000003246"/>
    </source>
</evidence>
<dbReference type="PANTHER" id="PTHR43133">
    <property type="entry name" value="RNA POLYMERASE ECF-TYPE SIGMA FACTO"/>
    <property type="match status" value="1"/>
</dbReference>
<dbReference type="Pfam" id="PF08281">
    <property type="entry name" value="Sigma70_r4_2"/>
    <property type="match status" value="1"/>
</dbReference>
<protein>
    <submittedName>
        <fullName evidence="7">Sigma-70 family RNA polymerase sigma factor</fullName>
    </submittedName>
</protein>
<comment type="caution">
    <text evidence="7">The sequence shown here is derived from an EMBL/GenBank/DDBJ whole genome shotgun (WGS) entry which is preliminary data.</text>
</comment>
<dbReference type="Pfam" id="PF04542">
    <property type="entry name" value="Sigma70_r2"/>
    <property type="match status" value="1"/>
</dbReference>